<dbReference type="PANTHER" id="PTHR43674:SF2">
    <property type="entry name" value="BETA-UREIDOPROPIONASE"/>
    <property type="match status" value="1"/>
</dbReference>
<dbReference type="PROSITE" id="PS50263">
    <property type="entry name" value="CN_HYDROLASE"/>
    <property type="match status" value="1"/>
</dbReference>
<gene>
    <name evidence="3" type="ORF">GCM10009606_23160</name>
</gene>
<dbReference type="PANTHER" id="PTHR43674">
    <property type="entry name" value="NITRILASE C965.09-RELATED"/>
    <property type="match status" value="1"/>
</dbReference>
<evidence type="ECO:0000256" key="1">
    <source>
        <dbReference type="ARBA" id="ARBA00022801"/>
    </source>
</evidence>
<evidence type="ECO:0000259" key="2">
    <source>
        <dbReference type="PROSITE" id="PS50263"/>
    </source>
</evidence>
<dbReference type="InterPro" id="IPR050345">
    <property type="entry name" value="Aliph_Amidase/BUP"/>
</dbReference>
<evidence type="ECO:0000313" key="4">
    <source>
        <dbReference type="Proteomes" id="UP001499979"/>
    </source>
</evidence>
<protein>
    <submittedName>
        <fullName evidence="3">Nitrilase family protein</fullName>
    </submittedName>
</protein>
<dbReference type="SUPFAM" id="SSF56317">
    <property type="entry name" value="Carbon-nitrogen hydrolase"/>
    <property type="match status" value="1"/>
</dbReference>
<dbReference type="InterPro" id="IPR036526">
    <property type="entry name" value="C-N_Hydrolase_sf"/>
</dbReference>
<dbReference type="Proteomes" id="UP001499979">
    <property type="component" value="Unassembled WGS sequence"/>
</dbReference>
<sequence length="288" mass="30090">MTGSPSIISVALEQICVRAGTADANRTMMVHRSRAAFDAGADLVVMPELAVSGYVIEADTVADVAEPLDGPSLAAMTAVAARGDGLVAYGFCERDGSDFFNTVVVADGDGPVLHYRKLHLFDAEKHVYSPGDLGLPVADTRVGRLGVCICYDLRFVEVLRVMSLRGAELVLAPAAWVGGFDSRVPTSGATRHVDGVIAQANLDQVAVVAVSQVAGASHGGPATLGGSVAVDGYGDLLVGPLSRLEADSALVEVDLEAVRAARLRGELIRPRDDRRTDVYGLEYGGESL</sequence>
<dbReference type="InterPro" id="IPR003010">
    <property type="entry name" value="C-N_Hydrolase"/>
</dbReference>
<proteinExistence type="predicted"/>
<comment type="caution">
    <text evidence="3">The sequence shown here is derived from an EMBL/GenBank/DDBJ whole genome shotgun (WGS) entry which is preliminary data.</text>
</comment>
<dbReference type="RefSeq" id="WP_343907694.1">
    <property type="nucleotide sequence ID" value="NZ_BAAAJE010000009.1"/>
</dbReference>
<dbReference type="EMBL" id="BAAAJE010000009">
    <property type="protein sequence ID" value="GAA1143024.1"/>
    <property type="molecule type" value="Genomic_DNA"/>
</dbReference>
<organism evidence="3 4">
    <name type="scientific">Nocardioides aquiterrae</name>
    <dbReference type="NCBI Taxonomy" id="203799"/>
    <lineage>
        <taxon>Bacteria</taxon>
        <taxon>Bacillati</taxon>
        <taxon>Actinomycetota</taxon>
        <taxon>Actinomycetes</taxon>
        <taxon>Propionibacteriales</taxon>
        <taxon>Nocardioidaceae</taxon>
        <taxon>Nocardioides</taxon>
    </lineage>
</organism>
<keyword evidence="4" id="KW-1185">Reference proteome</keyword>
<accession>A0ABP4F3S1</accession>
<name>A0ABP4F3S1_9ACTN</name>
<evidence type="ECO:0000313" key="3">
    <source>
        <dbReference type="EMBL" id="GAA1143024.1"/>
    </source>
</evidence>
<reference evidence="4" key="1">
    <citation type="journal article" date="2019" name="Int. J. Syst. Evol. Microbiol.">
        <title>The Global Catalogue of Microorganisms (GCM) 10K type strain sequencing project: providing services to taxonomists for standard genome sequencing and annotation.</title>
        <authorList>
            <consortium name="The Broad Institute Genomics Platform"/>
            <consortium name="The Broad Institute Genome Sequencing Center for Infectious Disease"/>
            <person name="Wu L."/>
            <person name="Ma J."/>
        </authorList>
    </citation>
    <scope>NUCLEOTIDE SEQUENCE [LARGE SCALE GENOMIC DNA]</scope>
    <source>
        <strain evidence="4">JCM 11813</strain>
    </source>
</reference>
<feature type="domain" description="CN hydrolase" evidence="2">
    <location>
        <begin position="8"/>
        <end position="255"/>
    </location>
</feature>
<dbReference type="Pfam" id="PF00795">
    <property type="entry name" value="CN_hydrolase"/>
    <property type="match status" value="1"/>
</dbReference>
<dbReference type="Gene3D" id="3.60.110.10">
    <property type="entry name" value="Carbon-nitrogen hydrolase"/>
    <property type="match status" value="1"/>
</dbReference>
<keyword evidence="1" id="KW-0378">Hydrolase</keyword>